<evidence type="ECO:0000259" key="5">
    <source>
        <dbReference type="PROSITE" id="PS50109"/>
    </source>
</evidence>
<feature type="transmembrane region" description="Helical" evidence="4">
    <location>
        <begin position="29"/>
        <end position="48"/>
    </location>
</feature>
<dbReference type="InterPro" id="IPR004358">
    <property type="entry name" value="Sig_transdc_His_kin-like_C"/>
</dbReference>
<dbReference type="EMBL" id="JBCHKQ010000003">
    <property type="protein sequence ID" value="MEM5948331.1"/>
    <property type="molecule type" value="Genomic_DNA"/>
</dbReference>
<dbReference type="GO" id="GO:0005524">
    <property type="term" value="F:ATP binding"/>
    <property type="evidence" value="ECO:0007669"/>
    <property type="project" value="UniProtKB-KW"/>
</dbReference>
<feature type="modified residue" description="Phosphohistidine" evidence="3">
    <location>
        <position position="397"/>
    </location>
</feature>
<comment type="catalytic activity">
    <reaction evidence="1">
        <text>ATP + protein L-histidine = ADP + protein N-phospho-L-histidine.</text>
        <dbReference type="EC" id="2.7.13.3"/>
    </reaction>
</comment>
<feature type="domain" description="PAC" evidence="6">
    <location>
        <begin position="283"/>
        <end position="337"/>
    </location>
</feature>
<dbReference type="InterPro" id="IPR000700">
    <property type="entry name" value="PAS-assoc_C"/>
</dbReference>
<keyword evidence="4" id="KW-0812">Transmembrane</keyword>
<feature type="transmembrane region" description="Helical" evidence="4">
    <location>
        <begin position="54"/>
        <end position="75"/>
    </location>
</feature>
<dbReference type="RefSeq" id="WP_420069782.1">
    <property type="nucleotide sequence ID" value="NZ_JBCHKQ010000003.1"/>
</dbReference>
<reference evidence="8 9" key="1">
    <citation type="submission" date="2024-03" db="EMBL/GenBank/DDBJ databases">
        <title>Ignisphaera cupida sp. nov., a hyperthermophilic hydrolytic archaeon from a hot spring of Kamchatka, and proposal of Ignisphaeraceae fam. nov.</title>
        <authorList>
            <person name="Podosokorskaya O.A."/>
            <person name="Elcheninov A.G."/>
            <person name="Maltseva A.I."/>
            <person name="Zayulina K.S."/>
            <person name="Novikov A."/>
            <person name="Merkel A.Y."/>
        </authorList>
    </citation>
    <scope>NUCLEOTIDE SEQUENCE [LARGE SCALE GENOMIC DNA]</scope>
    <source>
        <strain evidence="8 9">38H-sp</strain>
    </source>
</reference>
<dbReference type="Gene3D" id="3.30.565.10">
    <property type="entry name" value="Histidine kinase-like ATPase, C-terminal domain"/>
    <property type="match status" value="1"/>
</dbReference>
<dbReference type="PANTHER" id="PTHR43395:SF10">
    <property type="entry name" value="CHEMOTAXIS PROTEIN CHEA"/>
    <property type="match status" value="1"/>
</dbReference>
<dbReference type="PROSITE" id="PS50109">
    <property type="entry name" value="HIS_KIN"/>
    <property type="match status" value="1"/>
</dbReference>
<evidence type="ECO:0000256" key="3">
    <source>
        <dbReference type="PROSITE-ProRule" id="PRU00110"/>
    </source>
</evidence>
<evidence type="ECO:0000313" key="9">
    <source>
        <dbReference type="Proteomes" id="UP001466331"/>
    </source>
</evidence>
<feature type="domain" description="HPt" evidence="7">
    <location>
        <begin position="352"/>
        <end position="460"/>
    </location>
</feature>
<keyword evidence="4" id="KW-0472">Membrane</keyword>
<dbReference type="PROSITE" id="PS50113">
    <property type="entry name" value="PAC"/>
    <property type="match status" value="1"/>
</dbReference>
<dbReference type="Pfam" id="PF02518">
    <property type="entry name" value="HATPase_c"/>
    <property type="match status" value="1"/>
</dbReference>
<dbReference type="SUPFAM" id="SSF55874">
    <property type="entry name" value="ATPase domain of HSP90 chaperone/DNA topoisomerase II/histidine kinase"/>
    <property type="match status" value="1"/>
</dbReference>
<feature type="domain" description="Histidine kinase" evidence="5">
    <location>
        <begin position="387"/>
        <end position="657"/>
    </location>
</feature>
<dbReference type="Pfam" id="PF01627">
    <property type="entry name" value="Hpt"/>
    <property type="match status" value="1"/>
</dbReference>
<feature type="transmembrane region" description="Helical" evidence="4">
    <location>
        <begin position="114"/>
        <end position="147"/>
    </location>
</feature>
<name>A0ABU9UD06_9SPIR</name>
<dbReference type="InterPro" id="IPR003594">
    <property type="entry name" value="HATPase_dom"/>
</dbReference>
<dbReference type="PROSITE" id="PS50894">
    <property type="entry name" value="HPT"/>
    <property type="match status" value="1"/>
</dbReference>
<gene>
    <name evidence="8" type="ORF">WKV44_07220</name>
</gene>
<evidence type="ECO:0000259" key="6">
    <source>
        <dbReference type="PROSITE" id="PS50113"/>
    </source>
</evidence>
<keyword evidence="9" id="KW-1185">Reference proteome</keyword>
<evidence type="ECO:0000259" key="7">
    <source>
        <dbReference type="PROSITE" id="PS50894"/>
    </source>
</evidence>
<evidence type="ECO:0000313" key="8">
    <source>
        <dbReference type="EMBL" id="MEM5948331.1"/>
    </source>
</evidence>
<dbReference type="InterPro" id="IPR036890">
    <property type="entry name" value="HATPase_C_sf"/>
</dbReference>
<dbReference type="SUPFAM" id="SSF47226">
    <property type="entry name" value="Histidine-containing phosphotransfer domain, HPT domain"/>
    <property type="match status" value="1"/>
</dbReference>
<sequence>MSAISNLIKWFYHIIIPQGKFDEEQKRRIITLHGISFLGILVLSIFTINDIFSGLPAFAIVTGSTILIVIAILAYFRISKNIDLAGTAISILMFALYAYLVIDFGDNGSAIMWIFTYPIIANFLAGVSMGSILSTVFILTLGSMLFLHPTLRDGFALGFSIRAIGSYLVVFLFSVIYERARISAHKNLDDARRNLAEAKSYTDTILGSVNEGLFLIDKNFIIQQGYSDFTETLLAEESPEGKSFLDIMRHKVDPNLYASISDYLAMWFQGKVNPTLLAEINPLERAAIIMKKDGIPEEVFYSFLFYPVNDTDGNINQLLITVKDITEEVRLARKLEAEEAKKAREMEELFQIIHVDADIMREFITDAEEELEYANKLLKDTRVANKSVFIELFQSIHAIKGNALLLGLEKVGQSLHKTEEKIKELIESNNPGWDAMLDCTLLIRQVSMEINTIKELINKIMTFQSKTLEGVDKGLLPRAIVNSAEKEAERNGKKVEIVFKNFDTARIAEKDRRHIKDILIQLVRNAVAHGIEKPEERALSNKKEKGTIEISMEKEGENTVIRIKDDGRGLDLEQIKQKALEKGIIKTDQSDSLSPSQILGCIFNPGFSTSSTADLTSGRGMGMSLVKKRVQQLKGNLKLSYKKGEGTCFSIFIPTAVTEKQPAK</sequence>
<dbReference type="PANTHER" id="PTHR43395">
    <property type="entry name" value="SENSOR HISTIDINE KINASE CHEA"/>
    <property type="match status" value="1"/>
</dbReference>
<keyword evidence="8" id="KW-0067">ATP-binding</keyword>
<dbReference type="Gene3D" id="1.20.120.160">
    <property type="entry name" value="HPT domain"/>
    <property type="match status" value="1"/>
</dbReference>
<proteinExistence type="predicted"/>
<keyword evidence="8" id="KW-0547">Nucleotide-binding</keyword>
<feature type="transmembrane region" description="Helical" evidence="4">
    <location>
        <begin position="82"/>
        <end position="102"/>
    </location>
</feature>
<dbReference type="InterPro" id="IPR036641">
    <property type="entry name" value="HPT_dom_sf"/>
</dbReference>
<dbReference type="InterPro" id="IPR048435">
    <property type="entry name" value="MASE6"/>
</dbReference>
<dbReference type="Pfam" id="PF20966">
    <property type="entry name" value="MASE6"/>
    <property type="match status" value="1"/>
</dbReference>
<dbReference type="EC" id="2.7.13.3" evidence="2"/>
<dbReference type="InterPro" id="IPR008207">
    <property type="entry name" value="Sig_transdc_His_kin_Hpt_dom"/>
</dbReference>
<keyword evidence="4" id="KW-1133">Transmembrane helix</keyword>
<evidence type="ECO:0000256" key="2">
    <source>
        <dbReference type="ARBA" id="ARBA00012438"/>
    </source>
</evidence>
<dbReference type="SMART" id="SM00387">
    <property type="entry name" value="HATPase_c"/>
    <property type="match status" value="1"/>
</dbReference>
<keyword evidence="3" id="KW-0597">Phosphoprotein</keyword>
<dbReference type="InterPro" id="IPR005467">
    <property type="entry name" value="His_kinase_dom"/>
</dbReference>
<comment type="caution">
    <text evidence="8">The sequence shown here is derived from an EMBL/GenBank/DDBJ whole genome shotgun (WGS) entry which is preliminary data.</text>
</comment>
<dbReference type="Proteomes" id="UP001466331">
    <property type="component" value="Unassembled WGS sequence"/>
</dbReference>
<accession>A0ABU9UD06</accession>
<evidence type="ECO:0000256" key="4">
    <source>
        <dbReference type="SAM" id="Phobius"/>
    </source>
</evidence>
<dbReference type="InterPro" id="IPR051315">
    <property type="entry name" value="Bact_Chemotaxis_CheA"/>
</dbReference>
<feature type="transmembrane region" description="Helical" evidence="4">
    <location>
        <begin position="159"/>
        <end position="177"/>
    </location>
</feature>
<organism evidence="8 9">
    <name type="scientific">Rarispira pelagica</name>
    <dbReference type="NCBI Taxonomy" id="3141764"/>
    <lineage>
        <taxon>Bacteria</taxon>
        <taxon>Pseudomonadati</taxon>
        <taxon>Spirochaetota</taxon>
        <taxon>Spirochaetia</taxon>
        <taxon>Winmispirales</taxon>
        <taxon>Winmispiraceae</taxon>
        <taxon>Rarispira</taxon>
    </lineage>
</organism>
<dbReference type="PRINTS" id="PR00344">
    <property type="entry name" value="BCTRLSENSOR"/>
</dbReference>
<protein>
    <recommendedName>
        <fullName evidence="2">histidine kinase</fullName>
        <ecNumber evidence="2">2.7.13.3</ecNumber>
    </recommendedName>
</protein>
<evidence type="ECO:0000256" key="1">
    <source>
        <dbReference type="ARBA" id="ARBA00000085"/>
    </source>
</evidence>
<dbReference type="Gene3D" id="3.30.450.20">
    <property type="entry name" value="PAS domain"/>
    <property type="match status" value="1"/>
</dbReference>